<dbReference type="SUPFAM" id="SSF46785">
    <property type="entry name" value="Winged helix' DNA-binding domain"/>
    <property type="match status" value="1"/>
</dbReference>
<gene>
    <name evidence="6" type="ORF">C8D85_1578</name>
</gene>
<dbReference type="InterPro" id="IPR036390">
    <property type="entry name" value="WH_DNA-bd_sf"/>
</dbReference>
<dbReference type="Pfam" id="PF03466">
    <property type="entry name" value="LysR_substrate"/>
    <property type="match status" value="1"/>
</dbReference>
<dbReference type="PROSITE" id="PS50931">
    <property type="entry name" value="HTH_LYSR"/>
    <property type="match status" value="1"/>
</dbReference>
<dbReference type="RefSeq" id="WP_133561366.1">
    <property type="nucleotide sequence ID" value="NZ_SNZA01000002.1"/>
</dbReference>
<keyword evidence="4" id="KW-0804">Transcription</keyword>
<dbReference type="Gene3D" id="3.40.190.10">
    <property type="entry name" value="Periplasmic binding protein-like II"/>
    <property type="match status" value="2"/>
</dbReference>
<name>A0A4R6X4Z1_9GAMM</name>
<dbReference type="InterPro" id="IPR005119">
    <property type="entry name" value="LysR_subst-bd"/>
</dbReference>
<dbReference type="GO" id="GO:0006351">
    <property type="term" value="P:DNA-templated transcription"/>
    <property type="evidence" value="ECO:0007669"/>
    <property type="project" value="TreeGrafter"/>
</dbReference>
<reference evidence="6 7" key="1">
    <citation type="submission" date="2019-03" db="EMBL/GenBank/DDBJ databases">
        <title>Genomic Encyclopedia of Type Strains, Phase IV (KMG-IV): sequencing the most valuable type-strain genomes for metagenomic binning, comparative biology and taxonomic classification.</title>
        <authorList>
            <person name="Goeker M."/>
        </authorList>
    </citation>
    <scope>NUCLEOTIDE SEQUENCE [LARGE SCALE GENOMIC DNA]</scope>
    <source>
        <strain evidence="6 7">DSM 5604</strain>
    </source>
</reference>
<dbReference type="InterPro" id="IPR058163">
    <property type="entry name" value="LysR-type_TF_proteobact-type"/>
</dbReference>
<evidence type="ECO:0000259" key="5">
    <source>
        <dbReference type="PROSITE" id="PS50931"/>
    </source>
</evidence>
<sequence length="305" mass="34717">MLTENDMPPLQMLVVFESSARHLSFTAAARELGTTQPAISQQIKALEAFLNTQLFRRVYRGVELTDDGHLLLKTTQASLSELQKTLRFIRKKTKTPRINVATDFAFAAYWLMPRLPEFRKQHPEIEIRLHTAQNNVDVGLQDIDLAIVFSDGIHKGFVSEKLFEEEVFPVCSPKLLEEYGPFQQLADISNAPLLKLHAESDEKWMVWERLFELHNDILSPLQTVMEFDNYTLLLQAAIAGQGVALGWGNLVDDMLDKELLIAFPAFSTRSSNGYYSVIPPSRGDDSVVQIFKEWLHKKTAPFPVR</sequence>
<accession>A0A4R6X4Z1</accession>
<dbReference type="Gene3D" id="1.10.10.10">
    <property type="entry name" value="Winged helix-like DNA-binding domain superfamily/Winged helix DNA-binding domain"/>
    <property type="match status" value="1"/>
</dbReference>
<keyword evidence="2" id="KW-0805">Transcription regulation</keyword>
<protein>
    <submittedName>
        <fullName evidence="6">Putative choline sulfate-utilization transcription factor</fullName>
    </submittedName>
</protein>
<evidence type="ECO:0000256" key="4">
    <source>
        <dbReference type="ARBA" id="ARBA00023163"/>
    </source>
</evidence>
<feature type="domain" description="HTH lysR-type" evidence="5">
    <location>
        <begin position="8"/>
        <end position="65"/>
    </location>
</feature>
<dbReference type="FunFam" id="1.10.10.10:FF:000001">
    <property type="entry name" value="LysR family transcriptional regulator"/>
    <property type="match status" value="1"/>
</dbReference>
<dbReference type="PANTHER" id="PTHR30537">
    <property type="entry name" value="HTH-TYPE TRANSCRIPTIONAL REGULATOR"/>
    <property type="match status" value="1"/>
</dbReference>
<dbReference type="GO" id="GO:0003700">
    <property type="term" value="F:DNA-binding transcription factor activity"/>
    <property type="evidence" value="ECO:0007669"/>
    <property type="project" value="InterPro"/>
</dbReference>
<evidence type="ECO:0000256" key="1">
    <source>
        <dbReference type="ARBA" id="ARBA00009437"/>
    </source>
</evidence>
<organism evidence="6 7">
    <name type="scientific">Marinomonas communis</name>
    <dbReference type="NCBI Taxonomy" id="28254"/>
    <lineage>
        <taxon>Bacteria</taxon>
        <taxon>Pseudomonadati</taxon>
        <taxon>Pseudomonadota</taxon>
        <taxon>Gammaproteobacteria</taxon>
        <taxon>Oceanospirillales</taxon>
        <taxon>Oceanospirillaceae</taxon>
        <taxon>Marinomonas</taxon>
    </lineage>
</organism>
<evidence type="ECO:0000313" key="7">
    <source>
        <dbReference type="Proteomes" id="UP000295729"/>
    </source>
</evidence>
<dbReference type="Pfam" id="PF00126">
    <property type="entry name" value="HTH_1"/>
    <property type="match status" value="1"/>
</dbReference>
<dbReference type="AlphaFoldDB" id="A0A4R6X4Z1"/>
<dbReference type="PRINTS" id="PR00039">
    <property type="entry name" value="HTHLYSR"/>
</dbReference>
<keyword evidence="7" id="KW-1185">Reference proteome</keyword>
<evidence type="ECO:0000313" key="6">
    <source>
        <dbReference type="EMBL" id="TDR14045.1"/>
    </source>
</evidence>
<evidence type="ECO:0000256" key="2">
    <source>
        <dbReference type="ARBA" id="ARBA00023015"/>
    </source>
</evidence>
<dbReference type="CDD" id="cd08432">
    <property type="entry name" value="PBP2_GcdR_TrpI_HvrB_AmpR_like"/>
    <property type="match status" value="1"/>
</dbReference>
<dbReference type="NCBIfam" id="TIGR03418">
    <property type="entry name" value="chol_sulf_TF"/>
    <property type="match status" value="1"/>
</dbReference>
<comment type="caution">
    <text evidence="6">The sequence shown here is derived from an EMBL/GenBank/DDBJ whole genome shotgun (WGS) entry which is preliminary data.</text>
</comment>
<dbReference type="InterPro" id="IPR017786">
    <property type="entry name" value="TF_choline_sulphate-util"/>
</dbReference>
<evidence type="ECO:0000256" key="3">
    <source>
        <dbReference type="ARBA" id="ARBA00023125"/>
    </source>
</evidence>
<keyword evidence="3" id="KW-0238">DNA-binding</keyword>
<dbReference type="InterPro" id="IPR000847">
    <property type="entry name" value="LysR_HTH_N"/>
</dbReference>
<dbReference type="EMBL" id="SNZA01000002">
    <property type="protein sequence ID" value="TDR14045.1"/>
    <property type="molecule type" value="Genomic_DNA"/>
</dbReference>
<comment type="similarity">
    <text evidence="1">Belongs to the LysR transcriptional regulatory family.</text>
</comment>
<proteinExistence type="inferred from homology"/>
<dbReference type="PANTHER" id="PTHR30537:SF26">
    <property type="entry name" value="GLYCINE CLEAVAGE SYSTEM TRANSCRIPTIONAL ACTIVATOR"/>
    <property type="match status" value="1"/>
</dbReference>
<dbReference type="GO" id="GO:0043565">
    <property type="term" value="F:sequence-specific DNA binding"/>
    <property type="evidence" value="ECO:0007669"/>
    <property type="project" value="TreeGrafter"/>
</dbReference>
<dbReference type="InterPro" id="IPR036388">
    <property type="entry name" value="WH-like_DNA-bd_sf"/>
</dbReference>
<dbReference type="OrthoDB" id="6787458at2"/>
<dbReference type="SUPFAM" id="SSF53850">
    <property type="entry name" value="Periplasmic binding protein-like II"/>
    <property type="match status" value="1"/>
</dbReference>
<dbReference type="Proteomes" id="UP000295729">
    <property type="component" value="Unassembled WGS sequence"/>
</dbReference>